<keyword evidence="6 11" id="KW-0378">Hydrolase</keyword>
<evidence type="ECO:0000256" key="3">
    <source>
        <dbReference type="ARBA" id="ARBA00022670"/>
    </source>
</evidence>
<dbReference type="Gene3D" id="3.30.2010.10">
    <property type="entry name" value="Metalloproteases ('zincins'), catalytic domain"/>
    <property type="match status" value="1"/>
</dbReference>
<dbReference type="Proteomes" id="UP000788262">
    <property type="component" value="Unassembled WGS sequence"/>
</dbReference>
<evidence type="ECO:0000313" key="15">
    <source>
        <dbReference type="Proteomes" id="UP000788262"/>
    </source>
</evidence>
<evidence type="ECO:0000256" key="2">
    <source>
        <dbReference type="ARBA" id="ARBA00022475"/>
    </source>
</evidence>
<evidence type="ECO:0000256" key="6">
    <source>
        <dbReference type="ARBA" id="ARBA00022801"/>
    </source>
</evidence>
<comment type="subcellular location">
    <subcellularLocation>
        <location evidence="1">Cell membrane</location>
        <topology evidence="1">Multi-pass membrane protein</topology>
    </subcellularLocation>
</comment>
<evidence type="ECO:0000256" key="7">
    <source>
        <dbReference type="ARBA" id="ARBA00022833"/>
    </source>
</evidence>
<dbReference type="RefSeq" id="WP_205381782.1">
    <property type="nucleotide sequence ID" value="NZ_JAFFZS010000003.1"/>
</dbReference>
<proteinExistence type="inferred from homology"/>
<sequence length="428" mass="46416">MRGTTEEIVQACPECGTEVRTDPRFTAWCAACDWNVDAGGEQQERGRVERVRRALARRYGERLLDQVRNGGALRARRDASAVLAHMIALAVHAVTLALAVVGVWGVVRGWGGPGMVGGLVLLATAVALRPRYARLPEDLPVLRRADAPELHALVDDVAGSVGTRTVDAIVVDTEVNAGVSTYGMRGRRQLTIGLPLWEVLTPQQRIALLGHELGHYGNGDTRHHTIVGTALGSLARWRYYFAPIPHPVGIQLVVNLLYVPPRLVVHGVLMLLDQLTLQAAQRAEYLADREAARAGSTDAAMELMDRLLVADSAATALRREANHAARGGRSGARLAESRADVLWERLSAHMDSVPEHEYERLRRAGALRGHSVDSTHPPTHLRRACLLTGPAVPAAVVSDGARERRVAAELADARRTLAQQIIRDGYGG</sequence>
<keyword evidence="4 12" id="KW-0812">Transmembrane</keyword>
<comment type="caution">
    <text evidence="14">The sequence shown here is derived from an EMBL/GenBank/DDBJ whole genome shotgun (WGS) entry which is preliminary data.</text>
</comment>
<dbReference type="GO" id="GO:0008237">
    <property type="term" value="F:metallopeptidase activity"/>
    <property type="evidence" value="ECO:0007669"/>
    <property type="project" value="UniProtKB-KW"/>
</dbReference>
<name>A0ABS2VKD0_STRAS</name>
<keyword evidence="2" id="KW-1003">Cell membrane</keyword>
<comment type="cofactor">
    <cofactor evidence="11">
        <name>Zn(2+)</name>
        <dbReference type="ChEBI" id="CHEBI:29105"/>
    </cofactor>
    <text evidence="11">Binds 1 zinc ion per subunit.</text>
</comment>
<feature type="domain" description="Peptidase M48" evidence="13">
    <location>
        <begin position="147"/>
        <end position="382"/>
    </location>
</feature>
<keyword evidence="10 12" id="KW-0472">Membrane</keyword>
<dbReference type="PANTHER" id="PTHR43221:SF1">
    <property type="entry name" value="PROTEASE HTPX"/>
    <property type="match status" value="1"/>
</dbReference>
<evidence type="ECO:0000256" key="9">
    <source>
        <dbReference type="ARBA" id="ARBA00023049"/>
    </source>
</evidence>
<dbReference type="PANTHER" id="PTHR43221">
    <property type="entry name" value="PROTEASE HTPX"/>
    <property type="match status" value="1"/>
</dbReference>
<gene>
    <name evidence="14" type="ORF">JS756_05425</name>
</gene>
<keyword evidence="7 11" id="KW-0862">Zinc</keyword>
<keyword evidence="5" id="KW-0479">Metal-binding</keyword>
<accession>A0ABS2VKD0</accession>
<evidence type="ECO:0000256" key="5">
    <source>
        <dbReference type="ARBA" id="ARBA00022723"/>
    </source>
</evidence>
<dbReference type="CDD" id="cd07328">
    <property type="entry name" value="M48_Ste24p_like"/>
    <property type="match status" value="1"/>
</dbReference>
<evidence type="ECO:0000259" key="13">
    <source>
        <dbReference type="Pfam" id="PF01435"/>
    </source>
</evidence>
<keyword evidence="3 11" id="KW-0645">Protease</keyword>
<dbReference type="EMBL" id="JAFFZS010000003">
    <property type="protein sequence ID" value="MBN0043552.1"/>
    <property type="molecule type" value="Genomic_DNA"/>
</dbReference>
<keyword evidence="15" id="KW-1185">Reference proteome</keyword>
<feature type="transmembrane region" description="Helical" evidence="12">
    <location>
        <begin position="82"/>
        <end position="104"/>
    </location>
</feature>
<evidence type="ECO:0000256" key="8">
    <source>
        <dbReference type="ARBA" id="ARBA00022989"/>
    </source>
</evidence>
<evidence type="ECO:0000256" key="4">
    <source>
        <dbReference type="ARBA" id="ARBA00022692"/>
    </source>
</evidence>
<evidence type="ECO:0000256" key="12">
    <source>
        <dbReference type="SAM" id="Phobius"/>
    </source>
</evidence>
<feature type="transmembrane region" description="Helical" evidence="12">
    <location>
        <begin position="110"/>
        <end position="128"/>
    </location>
</feature>
<keyword evidence="8 12" id="KW-1133">Transmembrane helix</keyword>
<evidence type="ECO:0000256" key="10">
    <source>
        <dbReference type="ARBA" id="ARBA00023136"/>
    </source>
</evidence>
<dbReference type="InterPro" id="IPR050083">
    <property type="entry name" value="HtpX_protease"/>
</dbReference>
<protein>
    <submittedName>
        <fullName evidence="14">M48 family metalloprotease</fullName>
    </submittedName>
</protein>
<evidence type="ECO:0000256" key="1">
    <source>
        <dbReference type="ARBA" id="ARBA00004651"/>
    </source>
</evidence>
<organism evidence="14 15">
    <name type="scientific">Streptomyces actuosus</name>
    <dbReference type="NCBI Taxonomy" id="1885"/>
    <lineage>
        <taxon>Bacteria</taxon>
        <taxon>Bacillati</taxon>
        <taxon>Actinomycetota</taxon>
        <taxon>Actinomycetes</taxon>
        <taxon>Kitasatosporales</taxon>
        <taxon>Streptomycetaceae</taxon>
        <taxon>Streptomyces</taxon>
    </lineage>
</organism>
<dbReference type="InterPro" id="IPR001915">
    <property type="entry name" value="Peptidase_M48"/>
</dbReference>
<dbReference type="Pfam" id="PF01435">
    <property type="entry name" value="Peptidase_M48"/>
    <property type="match status" value="1"/>
</dbReference>
<comment type="similarity">
    <text evidence="11">Belongs to the peptidase M48 family.</text>
</comment>
<reference evidence="14 15" key="1">
    <citation type="submission" date="2021-02" db="EMBL/GenBank/DDBJ databases">
        <title>Whole genome sequencing of Streptomyces actuosus VRA1.</title>
        <authorList>
            <person name="Sen G."/>
            <person name="Sen A."/>
        </authorList>
    </citation>
    <scope>NUCLEOTIDE SEQUENCE [LARGE SCALE GENOMIC DNA]</scope>
    <source>
        <strain evidence="14 15">VRA1</strain>
    </source>
</reference>
<evidence type="ECO:0000313" key="14">
    <source>
        <dbReference type="EMBL" id="MBN0043552.1"/>
    </source>
</evidence>
<keyword evidence="9 11" id="KW-0482">Metalloprotease</keyword>
<evidence type="ECO:0000256" key="11">
    <source>
        <dbReference type="RuleBase" id="RU003983"/>
    </source>
</evidence>